<dbReference type="AlphaFoldDB" id="A9D242"/>
<gene>
    <name evidence="3" type="ORF">HPDFL43_14062</name>
</gene>
<evidence type="ECO:0000256" key="1">
    <source>
        <dbReference type="SAM" id="SignalP"/>
    </source>
</evidence>
<proteinExistence type="predicted"/>
<feature type="domain" description="SH3b" evidence="2">
    <location>
        <begin position="58"/>
        <end position="125"/>
    </location>
</feature>
<evidence type="ECO:0000313" key="4">
    <source>
        <dbReference type="Proteomes" id="UP000004291"/>
    </source>
</evidence>
<dbReference type="InterPro" id="IPR003646">
    <property type="entry name" value="SH3-like_bac-type"/>
</dbReference>
<evidence type="ECO:0000313" key="3">
    <source>
        <dbReference type="EMBL" id="EDQ34128.1"/>
    </source>
</evidence>
<organism evidence="3 4">
    <name type="scientific">Hoeflea phototrophica (strain DSM 17068 / NCIMB 14078 / DFL-43)</name>
    <dbReference type="NCBI Taxonomy" id="411684"/>
    <lineage>
        <taxon>Bacteria</taxon>
        <taxon>Pseudomonadati</taxon>
        <taxon>Pseudomonadota</taxon>
        <taxon>Alphaproteobacteria</taxon>
        <taxon>Hyphomicrobiales</taxon>
        <taxon>Rhizobiaceae</taxon>
        <taxon>Hoeflea</taxon>
    </lineage>
</organism>
<dbReference type="EMBL" id="ABIA03000004">
    <property type="protein sequence ID" value="EDQ34128.1"/>
    <property type="molecule type" value="Genomic_DNA"/>
</dbReference>
<name>A9D242_HOEPD</name>
<dbReference type="Proteomes" id="UP000004291">
    <property type="component" value="Chromosome"/>
</dbReference>
<protein>
    <submittedName>
        <fullName evidence="3">Bacterial SH3 domain protein</fullName>
    </submittedName>
</protein>
<sequence>MIMSSRSTIMAVAFGCAFVVQPANAQSLDVPVMEYASDDLDTCALGEVFGLKSDGDGFLAVRSGPGSDFAKLDEIHNGDRVWLFEQRGDWIGILYGANEVSCSPIKKDRIVPYPGKKGWVHQKWIAVIAG</sequence>
<feature type="chain" id="PRO_5002733682" evidence="1">
    <location>
        <begin position="26"/>
        <end position="130"/>
    </location>
</feature>
<dbReference type="STRING" id="411684.HPDFL43_14062"/>
<comment type="caution">
    <text evidence="3">The sequence shown here is derived from an EMBL/GenBank/DDBJ whole genome shotgun (WGS) entry which is preliminary data.</text>
</comment>
<dbReference type="Pfam" id="PF08239">
    <property type="entry name" value="SH3_3"/>
    <property type="match status" value="1"/>
</dbReference>
<accession>A9D242</accession>
<dbReference type="Gene3D" id="2.30.30.40">
    <property type="entry name" value="SH3 Domains"/>
    <property type="match status" value="1"/>
</dbReference>
<evidence type="ECO:0000259" key="2">
    <source>
        <dbReference type="Pfam" id="PF08239"/>
    </source>
</evidence>
<dbReference type="eggNOG" id="ENOG5032ZS9">
    <property type="taxonomic scope" value="Bacteria"/>
</dbReference>
<reference evidence="3 4" key="2">
    <citation type="submission" date="2012-06" db="EMBL/GenBank/DDBJ databases">
        <authorList>
            <person name="Fiebig A."/>
        </authorList>
    </citation>
    <scope>NUCLEOTIDE SEQUENCE [LARGE SCALE GENOMIC DNA]</scope>
    <source>
        <strain evidence="3 4">DFL-43</strain>
    </source>
</reference>
<keyword evidence="4" id="KW-1185">Reference proteome</keyword>
<dbReference type="HOGENOM" id="CLU_2036306_0_0_5"/>
<reference evidence="3 4" key="1">
    <citation type="submission" date="2007-10" db="EMBL/GenBank/DDBJ databases">
        <authorList>
            <person name="Wagner-Dobler I."/>
            <person name="Ferriera S."/>
            <person name="Johnson J."/>
            <person name="Kravitz S."/>
            <person name="Beeson K."/>
            <person name="Sutton G."/>
            <person name="Rogers Y.-H."/>
            <person name="Friedman R."/>
            <person name="Frazier M."/>
            <person name="Venter J.C."/>
        </authorList>
    </citation>
    <scope>NUCLEOTIDE SEQUENCE [LARGE SCALE GENOMIC DNA]</scope>
    <source>
        <strain evidence="3 4">DFL-43</strain>
    </source>
</reference>
<keyword evidence="1" id="KW-0732">Signal</keyword>
<feature type="signal peptide" evidence="1">
    <location>
        <begin position="1"/>
        <end position="25"/>
    </location>
</feature>
<dbReference type="OrthoDB" id="9816009at2"/>
<dbReference type="RefSeq" id="WP_007198574.1">
    <property type="nucleotide sequence ID" value="NZ_CM002917.1"/>
</dbReference>